<organism evidence="1 2">
    <name type="scientific">Dreissena polymorpha</name>
    <name type="common">Zebra mussel</name>
    <name type="synonym">Mytilus polymorpha</name>
    <dbReference type="NCBI Taxonomy" id="45954"/>
    <lineage>
        <taxon>Eukaryota</taxon>
        <taxon>Metazoa</taxon>
        <taxon>Spiralia</taxon>
        <taxon>Lophotrochozoa</taxon>
        <taxon>Mollusca</taxon>
        <taxon>Bivalvia</taxon>
        <taxon>Autobranchia</taxon>
        <taxon>Heteroconchia</taxon>
        <taxon>Euheterodonta</taxon>
        <taxon>Imparidentia</taxon>
        <taxon>Neoheterodontei</taxon>
        <taxon>Myida</taxon>
        <taxon>Dreissenoidea</taxon>
        <taxon>Dreissenidae</taxon>
        <taxon>Dreissena</taxon>
    </lineage>
</organism>
<keyword evidence="2" id="KW-1185">Reference proteome</keyword>
<dbReference type="InterPro" id="IPR029058">
    <property type="entry name" value="AB_hydrolase_fold"/>
</dbReference>
<evidence type="ECO:0008006" key="3">
    <source>
        <dbReference type="Google" id="ProtNLM"/>
    </source>
</evidence>
<dbReference type="Proteomes" id="UP000828390">
    <property type="component" value="Unassembled WGS sequence"/>
</dbReference>
<gene>
    <name evidence="1" type="ORF">DPMN_055713</name>
</gene>
<dbReference type="Gene3D" id="3.40.50.1820">
    <property type="entry name" value="alpha/beta hydrolase"/>
    <property type="match status" value="1"/>
</dbReference>
<evidence type="ECO:0000313" key="1">
    <source>
        <dbReference type="EMBL" id="KAH3729735.1"/>
    </source>
</evidence>
<name>A0A9D4CQG1_DREPO</name>
<dbReference type="SUPFAM" id="SSF53474">
    <property type="entry name" value="alpha/beta-Hydrolases"/>
    <property type="match status" value="1"/>
</dbReference>
<dbReference type="AlphaFoldDB" id="A0A9D4CQG1"/>
<comment type="caution">
    <text evidence="1">The sequence shown here is derived from an EMBL/GenBank/DDBJ whole genome shotgun (WGS) entry which is preliminary data.</text>
</comment>
<sequence length="84" mass="9864">MWTNFAKSGDPNKPEDARQFTNATWAEYDLDFQSFLQFTYQGALPGSQFQARRMQLWSDLLPTSSKRFQGIPWIAQLSFDVHWN</sequence>
<dbReference type="EMBL" id="JAIWYP010000012">
    <property type="protein sequence ID" value="KAH3729735.1"/>
    <property type="molecule type" value="Genomic_DNA"/>
</dbReference>
<accession>A0A9D4CQG1</accession>
<evidence type="ECO:0000313" key="2">
    <source>
        <dbReference type="Proteomes" id="UP000828390"/>
    </source>
</evidence>
<reference evidence="1" key="2">
    <citation type="submission" date="2020-11" db="EMBL/GenBank/DDBJ databases">
        <authorList>
            <person name="McCartney M.A."/>
            <person name="Auch B."/>
            <person name="Kono T."/>
            <person name="Mallez S."/>
            <person name="Becker A."/>
            <person name="Gohl D.M."/>
            <person name="Silverstein K.A.T."/>
            <person name="Koren S."/>
            <person name="Bechman K.B."/>
            <person name="Herman A."/>
            <person name="Abrahante J.E."/>
            <person name="Garbe J."/>
        </authorList>
    </citation>
    <scope>NUCLEOTIDE SEQUENCE</scope>
    <source>
        <strain evidence="1">Duluth1</strain>
        <tissue evidence="1">Whole animal</tissue>
    </source>
</reference>
<protein>
    <recommendedName>
        <fullName evidence="3">Carboxylesterase type B domain-containing protein</fullName>
    </recommendedName>
</protein>
<proteinExistence type="predicted"/>
<reference evidence="1" key="1">
    <citation type="journal article" date="2019" name="bioRxiv">
        <title>The Genome of the Zebra Mussel, Dreissena polymorpha: A Resource for Invasive Species Research.</title>
        <authorList>
            <person name="McCartney M.A."/>
            <person name="Auch B."/>
            <person name="Kono T."/>
            <person name="Mallez S."/>
            <person name="Zhang Y."/>
            <person name="Obille A."/>
            <person name="Becker A."/>
            <person name="Abrahante J.E."/>
            <person name="Garbe J."/>
            <person name="Badalamenti J.P."/>
            <person name="Herman A."/>
            <person name="Mangelson H."/>
            <person name="Liachko I."/>
            <person name="Sullivan S."/>
            <person name="Sone E.D."/>
            <person name="Koren S."/>
            <person name="Silverstein K.A.T."/>
            <person name="Beckman K.B."/>
            <person name="Gohl D.M."/>
        </authorList>
    </citation>
    <scope>NUCLEOTIDE SEQUENCE</scope>
    <source>
        <strain evidence="1">Duluth1</strain>
        <tissue evidence="1">Whole animal</tissue>
    </source>
</reference>